<keyword evidence="2" id="KW-1185">Reference proteome</keyword>
<dbReference type="HOGENOM" id="CLU_3069685_0_0_1"/>
<evidence type="ECO:0000313" key="1">
    <source>
        <dbReference type="EMBL" id="KIO02228.1"/>
    </source>
</evidence>
<name>A0A0C3IZI7_PISTI</name>
<dbReference type="EMBL" id="KN831983">
    <property type="protein sequence ID" value="KIO02228.1"/>
    <property type="molecule type" value="Genomic_DNA"/>
</dbReference>
<gene>
    <name evidence="1" type="ORF">M404DRAFT_28138</name>
</gene>
<protein>
    <submittedName>
        <fullName evidence="1">Uncharacterized protein</fullName>
    </submittedName>
</protein>
<dbReference type="AlphaFoldDB" id="A0A0C3IZI7"/>
<accession>A0A0C3IZI7</accession>
<reference evidence="2" key="2">
    <citation type="submission" date="2015-01" db="EMBL/GenBank/DDBJ databases">
        <title>Evolutionary Origins and Diversification of the Mycorrhizal Mutualists.</title>
        <authorList>
            <consortium name="DOE Joint Genome Institute"/>
            <consortium name="Mycorrhizal Genomics Consortium"/>
            <person name="Kohler A."/>
            <person name="Kuo A."/>
            <person name="Nagy L.G."/>
            <person name="Floudas D."/>
            <person name="Copeland A."/>
            <person name="Barry K.W."/>
            <person name="Cichocki N."/>
            <person name="Veneault-Fourrey C."/>
            <person name="LaButti K."/>
            <person name="Lindquist E.A."/>
            <person name="Lipzen A."/>
            <person name="Lundell T."/>
            <person name="Morin E."/>
            <person name="Murat C."/>
            <person name="Riley R."/>
            <person name="Ohm R."/>
            <person name="Sun H."/>
            <person name="Tunlid A."/>
            <person name="Henrissat B."/>
            <person name="Grigoriev I.V."/>
            <person name="Hibbett D.S."/>
            <person name="Martin F."/>
        </authorList>
    </citation>
    <scope>NUCLEOTIDE SEQUENCE [LARGE SCALE GENOMIC DNA]</scope>
    <source>
        <strain evidence="2">Marx 270</strain>
    </source>
</reference>
<proteinExistence type="predicted"/>
<dbReference type="InParanoid" id="A0A0C3IZI7"/>
<reference evidence="1 2" key="1">
    <citation type="submission" date="2014-04" db="EMBL/GenBank/DDBJ databases">
        <authorList>
            <consortium name="DOE Joint Genome Institute"/>
            <person name="Kuo A."/>
            <person name="Kohler A."/>
            <person name="Costa M.D."/>
            <person name="Nagy L.G."/>
            <person name="Floudas D."/>
            <person name="Copeland A."/>
            <person name="Barry K.W."/>
            <person name="Cichocki N."/>
            <person name="Veneault-Fourrey C."/>
            <person name="LaButti K."/>
            <person name="Lindquist E.A."/>
            <person name="Lipzen A."/>
            <person name="Lundell T."/>
            <person name="Morin E."/>
            <person name="Murat C."/>
            <person name="Sun H."/>
            <person name="Tunlid A."/>
            <person name="Henrissat B."/>
            <person name="Grigoriev I.V."/>
            <person name="Hibbett D.S."/>
            <person name="Martin F."/>
            <person name="Nordberg H.P."/>
            <person name="Cantor M.N."/>
            <person name="Hua S.X."/>
        </authorList>
    </citation>
    <scope>NUCLEOTIDE SEQUENCE [LARGE SCALE GENOMIC DNA]</scope>
    <source>
        <strain evidence="1 2">Marx 270</strain>
    </source>
</reference>
<sequence length="53" mass="5852">MAKISGLLHSIPVLNLRTEIPHEPEQLVNSRESISEEIKTLASSQDILILSLS</sequence>
<evidence type="ECO:0000313" key="2">
    <source>
        <dbReference type="Proteomes" id="UP000054217"/>
    </source>
</evidence>
<organism evidence="1 2">
    <name type="scientific">Pisolithus tinctorius Marx 270</name>
    <dbReference type="NCBI Taxonomy" id="870435"/>
    <lineage>
        <taxon>Eukaryota</taxon>
        <taxon>Fungi</taxon>
        <taxon>Dikarya</taxon>
        <taxon>Basidiomycota</taxon>
        <taxon>Agaricomycotina</taxon>
        <taxon>Agaricomycetes</taxon>
        <taxon>Agaricomycetidae</taxon>
        <taxon>Boletales</taxon>
        <taxon>Sclerodermatineae</taxon>
        <taxon>Pisolithaceae</taxon>
        <taxon>Pisolithus</taxon>
    </lineage>
</organism>
<dbReference type="Proteomes" id="UP000054217">
    <property type="component" value="Unassembled WGS sequence"/>
</dbReference>